<comment type="caution">
    <text evidence="1">The sequence shown here is derived from an EMBL/GenBank/DDBJ whole genome shotgun (WGS) entry which is preliminary data.</text>
</comment>
<proteinExistence type="predicted"/>
<dbReference type="Proteomes" id="UP000683925">
    <property type="component" value="Unassembled WGS sequence"/>
</dbReference>
<name>A0A8S1T1U5_PAROT</name>
<evidence type="ECO:0000313" key="2">
    <source>
        <dbReference type="Proteomes" id="UP000683925"/>
    </source>
</evidence>
<gene>
    <name evidence="1" type="ORF">POCTA_138.1.T0170002</name>
</gene>
<reference evidence="1" key="1">
    <citation type="submission" date="2021-01" db="EMBL/GenBank/DDBJ databases">
        <authorList>
            <consortium name="Genoscope - CEA"/>
            <person name="William W."/>
        </authorList>
    </citation>
    <scope>NUCLEOTIDE SEQUENCE</scope>
</reference>
<organism evidence="1 2">
    <name type="scientific">Paramecium octaurelia</name>
    <dbReference type="NCBI Taxonomy" id="43137"/>
    <lineage>
        <taxon>Eukaryota</taxon>
        <taxon>Sar</taxon>
        <taxon>Alveolata</taxon>
        <taxon>Ciliophora</taxon>
        <taxon>Intramacronucleata</taxon>
        <taxon>Oligohymenophorea</taxon>
        <taxon>Peniculida</taxon>
        <taxon>Parameciidae</taxon>
        <taxon>Paramecium</taxon>
    </lineage>
</organism>
<protein>
    <submittedName>
        <fullName evidence="1">Uncharacterized protein</fullName>
    </submittedName>
</protein>
<evidence type="ECO:0000313" key="1">
    <source>
        <dbReference type="EMBL" id="CAD8145004.1"/>
    </source>
</evidence>
<dbReference type="AlphaFoldDB" id="A0A8S1T1U5"/>
<dbReference type="EMBL" id="CAJJDP010000017">
    <property type="protein sequence ID" value="CAD8145004.1"/>
    <property type="molecule type" value="Genomic_DNA"/>
</dbReference>
<sequence length="139" mass="16734">MSYYLNIYQFIIESIKIVEYEVQNSFILIIKFLNNQEKVRLKDQINIEKNKLSYQIKLTSVQIRDFIQNIISIIIQVTFSTSEIIEKLFRILEEIQEILLRMEILIDSNRNLIAHFNISLAFQQKFLKLVVEWSLENQF</sequence>
<accession>A0A8S1T1U5</accession>
<keyword evidence="2" id="KW-1185">Reference proteome</keyword>